<organism evidence="4 5">
    <name type="scientific">Phoenix dactylifera</name>
    <name type="common">Date palm</name>
    <dbReference type="NCBI Taxonomy" id="42345"/>
    <lineage>
        <taxon>Eukaryota</taxon>
        <taxon>Viridiplantae</taxon>
        <taxon>Streptophyta</taxon>
        <taxon>Embryophyta</taxon>
        <taxon>Tracheophyta</taxon>
        <taxon>Spermatophyta</taxon>
        <taxon>Magnoliopsida</taxon>
        <taxon>Liliopsida</taxon>
        <taxon>Arecaceae</taxon>
        <taxon>Coryphoideae</taxon>
        <taxon>Phoeniceae</taxon>
        <taxon>Phoenix</taxon>
    </lineage>
</organism>
<dbReference type="CDD" id="cd15800">
    <property type="entry name" value="PMEI-like_2"/>
    <property type="match status" value="1"/>
</dbReference>
<reference evidence="5" key="2">
    <citation type="submission" date="2025-08" db="UniProtKB">
        <authorList>
            <consortium name="RefSeq"/>
        </authorList>
    </citation>
    <scope>IDENTIFICATION</scope>
    <source>
        <tissue evidence="5">Young leaves</tissue>
    </source>
</reference>
<reference evidence="4" key="1">
    <citation type="journal article" date="2019" name="Nat. Commun.">
        <title>Genome-wide association mapping of date palm fruit traits.</title>
        <authorList>
            <person name="Hazzouri K.M."/>
            <person name="Gros-Balthazard M."/>
            <person name="Flowers J.M."/>
            <person name="Copetti D."/>
            <person name="Lemansour A."/>
            <person name="Lebrun M."/>
            <person name="Masmoudi K."/>
            <person name="Ferrand S."/>
            <person name="Dhar M.I."/>
            <person name="Fresquez Z.A."/>
            <person name="Rosas U."/>
            <person name="Zhang J."/>
            <person name="Talag J."/>
            <person name="Lee S."/>
            <person name="Kudrna D."/>
            <person name="Powell R.F."/>
            <person name="Leitch I.J."/>
            <person name="Krueger R.R."/>
            <person name="Wing R.A."/>
            <person name="Amiri K.M.A."/>
            <person name="Purugganan M.D."/>
        </authorList>
    </citation>
    <scope>NUCLEOTIDE SEQUENCE [LARGE SCALE GENOMIC DNA]</scope>
    <source>
        <strain evidence="4">cv. Khalas</strain>
    </source>
</reference>
<feature type="chain" id="PRO_5034340325" evidence="2">
    <location>
        <begin position="24"/>
        <end position="189"/>
    </location>
</feature>
<dbReference type="NCBIfam" id="TIGR01614">
    <property type="entry name" value="PME_inhib"/>
    <property type="match status" value="1"/>
</dbReference>
<dbReference type="SMART" id="SM00856">
    <property type="entry name" value="PMEI"/>
    <property type="match status" value="1"/>
</dbReference>
<proteinExistence type="predicted"/>
<dbReference type="SUPFAM" id="SSF101148">
    <property type="entry name" value="Plant invertase/pectin methylesterase inhibitor"/>
    <property type="match status" value="1"/>
</dbReference>
<dbReference type="Gene3D" id="1.20.140.40">
    <property type="entry name" value="Invertase/pectin methylesterase inhibitor family protein"/>
    <property type="match status" value="1"/>
</dbReference>
<dbReference type="OrthoDB" id="770764at2759"/>
<dbReference type="InterPro" id="IPR051955">
    <property type="entry name" value="PME_Inhibitor"/>
</dbReference>
<keyword evidence="1 2" id="KW-0732">Signal</keyword>
<dbReference type="KEGG" id="pda:103701135"/>
<protein>
    <submittedName>
        <fullName evidence="5">Uncharacterized protein LOC103701135</fullName>
    </submittedName>
</protein>
<dbReference type="AlphaFoldDB" id="A0A8B7BMC8"/>
<dbReference type="PANTHER" id="PTHR31080:SF274">
    <property type="entry name" value="PECTINESTERASE_PECTINESTERASE INHIBITOR 26"/>
    <property type="match status" value="1"/>
</dbReference>
<evidence type="ECO:0000259" key="3">
    <source>
        <dbReference type="SMART" id="SM00856"/>
    </source>
</evidence>
<feature type="domain" description="Pectinesterase inhibitor" evidence="3">
    <location>
        <begin position="40"/>
        <end position="184"/>
    </location>
</feature>
<feature type="signal peptide" evidence="2">
    <location>
        <begin position="1"/>
        <end position="23"/>
    </location>
</feature>
<evidence type="ECO:0000313" key="4">
    <source>
        <dbReference type="Proteomes" id="UP000228380"/>
    </source>
</evidence>
<dbReference type="Proteomes" id="UP000228380">
    <property type="component" value="Chromosome 3"/>
</dbReference>
<dbReference type="PANTHER" id="PTHR31080">
    <property type="entry name" value="PECTINESTERASE INHIBITOR-LIKE"/>
    <property type="match status" value="1"/>
</dbReference>
<evidence type="ECO:0000313" key="5">
    <source>
        <dbReference type="RefSeq" id="XP_008781332.2"/>
    </source>
</evidence>
<keyword evidence="4" id="KW-1185">Reference proteome</keyword>
<sequence>MRPGNTLLLLLAISSSLLPLASTASVLDLRPLPPRKPLPPVDPQVIPFCNKADHPKVCINSARYYTHEFPSIDATNMFNVMAYALKNRIRFVQEKAVAMSKSQKVSDAARVSINECVSLYSEALDSLSTAMVGFVTRDGGAFEAKLNSVISILKACDGAFKGNPNPLLKEDERLMKMTSNSIAMGKLSL</sequence>
<gene>
    <name evidence="5" type="primary">LOC103701135</name>
</gene>
<dbReference type="InterPro" id="IPR035513">
    <property type="entry name" value="Invertase/methylesterase_inhib"/>
</dbReference>
<dbReference type="GeneID" id="103701135"/>
<dbReference type="Pfam" id="PF04043">
    <property type="entry name" value="PMEI"/>
    <property type="match status" value="1"/>
</dbReference>
<evidence type="ECO:0000256" key="2">
    <source>
        <dbReference type="SAM" id="SignalP"/>
    </source>
</evidence>
<dbReference type="RefSeq" id="XP_008781332.2">
    <property type="nucleotide sequence ID" value="XM_008783110.3"/>
</dbReference>
<dbReference type="GO" id="GO:0004857">
    <property type="term" value="F:enzyme inhibitor activity"/>
    <property type="evidence" value="ECO:0007669"/>
    <property type="project" value="InterPro"/>
</dbReference>
<accession>A0A8B7BMC8</accession>
<name>A0A8B7BMC8_PHODC</name>
<evidence type="ECO:0000256" key="1">
    <source>
        <dbReference type="ARBA" id="ARBA00022729"/>
    </source>
</evidence>
<dbReference type="InterPro" id="IPR006501">
    <property type="entry name" value="Pectinesterase_inhib_dom"/>
</dbReference>